<dbReference type="GO" id="GO:0005886">
    <property type="term" value="C:plasma membrane"/>
    <property type="evidence" value="ECO:0007669"/>
    <property type="project" value="UniProtKB-SubCell"/>
</dbReference>
<accession>A0A919JZY4</accession>
<evidence type="ECO:0000313" key="12">
    <source>
        <dbReference type="Proteomes" id="UP000636960"/>
    </source>
</evidence>
<sequence>MAVPSAHRRLLALALIFVVVGLATSFVGPYFALFLTDSVGAGPLQTTAFLIVAPICGVVIASLVGRLSDRRPIRRQLLILAALAGVVGSALTAVVRDYWVLLALTATVTAFAGSLFPQTFAYARQVLQRTDPGRAAFGISTLRTIFSVAWVGGPPLAALVLAAGGFGYTYALAAAMYAIAAVVVLVGLPRLPVPAAGSVEVEAAEPAAARTTLWLVIAGITAVQTAATLNVQAMPLYVSADLDGTIRSAGLVLGLCAALEIPLMLGFGALGARVPLRRLILAGAVCAVAYQGVAWAATAVWMLAVAQVLQAAVIATVGALSITYVQDLLPGSPGRATTLVSNTFPVSQILSAPMFGLAQHFGFRFAYGIGLVLCLLGLALLVAGVRDRTTAAPEFRVAGRAASAAGS</sequence>
<comment type="caution">
    <text evidence="11">The sequence shown here is derived from an EMBL/GenBank/DDBJ whole genome shotgun (WGS) entry which is preliminary data.</text>
</comment>
<feature type="transmembrane region" description="Helical" evidence="9">
    <location>
        <begin position="170"/>
        <end position="191"/>
    </location>
</feature>
<dbReference type="PROSITE" id="PS50850">
    <property type="entry name" value="MFS"/>
    <property type="match status" value="1"/>
</dbReference>
<feature type="transmembrane region" description="Helical" evidence="9">
    <location>
        <begin position="144"/>
        <end position="164"/>
    </location>
</feature>
<gene>
    <name evidence="11" type="primary">setC</name>
    <name evidence="11" type="ORF">Ari01nite_37840</name>
</gene>
<dbReference type="AlphaFoldDB" id="A0A919JZY4"/>
<feature type="transmembrane region" description="Helical" evidence="9">
    <location>
        <begin position="365"/>
        <end position="385"/>
    </location>
</feature>
<evidence type="ECO:0000259" key="10">
    <source>
        <dbReference type="PROSITE" id="PS50850"/>
    </source>
</evidence>
<feature type="transmembrane region" description="Helical" evidence="9">
    <location>
        <begin position="251"/>
        <end position="272"/>
    </location>
</feature>
<feature type="domain" description="Major facilitator superfamily (MFS) profile" evidence="10">
    <location>
        <begin position="9"/>
        <end position="389"/>
    </location>
</feature>
<feature type="transmembrane region" description="Helical" evidence="9">
    <location>
        <begin position="101"/>
        <end position="123"/>
    </location>
</feature>
<dbReference type="RefSeq" id="WP_203782586.1">
    <property type="nucleotide sequence ID" value="NZ_BOMV01000042.1"/>
</dbReference>
<dbReference type="InterPro" id="IPR036259">
    <property type="entry name" value="MFS_trans_sf"/>
</dbReference>
<evidence type="ECO:0000256" key="1">
    <source>
        <dbReference type="ARBA" id="ARBA00004651"/>
    </source>
</evidence>
<reference evidence="11" key="1">
    <citation type="submission" date="2021-01" db="EMBL/GenBank/DDBJ databases">
        <title>Whole genome shotgun sequence of Actinoplanes rishiriensis NBRC 108556.</title>
        <authorList>
            <person name="Komaki H."/>
            <person name="Tamura T."/>
        </authorList>
    </citation>
    <scope>NUCLEOTIDE SEQUENCE</scope>
    <source>
        <strain evidence="11">NBRC 108556</strain>
    </source>
</reference>
<protein>
    <submittedName>
        <fullName evidence="11">MFS transporter</fullName>
    </submittedName>
</protein>
<dbReference type="Gene3D" id="1.20.1250.20">
    <property type="entry name" value="MFS general substrate transporter like domains"/>
    <property type="match status" value="2"/>
</dbReference>
<feature type="transmembrane region" description="Helical" evidence="9">
    <location>
        <begin position="77"/>
        <end position="95"/>
    </location>
</feature>
<dbReference type="GO" id="GO:0022857">
    <property type="term" value="F:transmembrane transporter activity"/>
    <property type="evidence" value="ECO:0007669"/>
    <property type="project" value="InterPro"/>
</dbReference>
<keyword evidence="12" id="KW-1185">Reference proteome</keyword>
<dbReference type="InterPro" id="IPR020846">
    <property type="entry name" value="MFS_dom"/>
</dbReference>
<dbReference type="InterPro" id="IPR011701">
    <property type="entry name" value="MFS"/>
</dbReference>
<evidence type="ECO:0000256" key="4">
    <source>
        <dbReference type="ARBA" id="ARBA00022475"/>
    </source>
</evidence>
<dbReference type="PANTHER" id="PTHR23535:SF2">
    <property type="entry name" value="SUGAR EFFLUX TRANSPORTER A-RELATED"/>
    <property type="match status" value="1"/>
</dbReference>
<feature type="transmembrane region" description="Helical" evidence="9">
    <location>
        <begin position="12"/>
        <end position="35"/>
    </location>
</feature>
<evidence type="ECO:0000256" key="5">
    <source>
        <dbReference type="ARBA" id="ARBA00022597"/>
    </source>
</evidence>
<feature type="transmembrane region" description="Helical" evidence="9">
    <location>
        <begin position="279"/>
        <end position="302"/>
    </location>
</feature>
<evidence type="ECO:0000256" key="2">
    <source>
        <dbReference type="ARBA" id="ARBA00006523"/>
    </source>
</evidence>
<keyword evidence="8 9" id="KW-0472">Membrane</keyword>
<evidence type="ECO:0000256" key="3">
    <source>
        <dbReference type="ARBA" id="ARBA00022448"/>
    </source>
</evidence>
<keyword evidence="5" id="KW-0762">Sugar transport</keyword>
<dbReference type="EMBL" id="BOMV01000042">
    <property type="protein sequence ID" value="GIE96319.1"/>
    <property type="molecule type" value="Genomic_DNA"/>
</dbReference>
<dbReference type="SUPFAM" id="SSF103473">
    <property type="entry name" value="MFS general substrate transporter"/>
    <property type="match status" value="1"/>
</dbReference>
<keyword evidence="7 9" id="KW-1133">Transmembrane helix</keyword>
<feature type="transmembrane region" description="Helical" evidence="9">
    <location>
        <begin position="212"/>
        <end position="231"/>
    </location>
</feature>
<name>A0A919JZY4_9ACTN</name>
<keyword evidence="3" id="KW-0813">Transport</keyword>
<feature type="transmembrane region" description="Helical" evidence="9">
    <location>
        <begin position="47"/>
        <end position="65"/>
    </location>
</feature>
<evidence type="ECO:0000256" key="9">
    <source>
        <dbReference type="SAM" id="Phobius"/>
    </source>
</evidence>
<organism evidence="11 12">
    <name type="scientific">Paractinoplanes rishiriensis</name>
    <dbReference type="NCBI Taxonomy" id="1050105"/>
    <lineage>
        <taxon>Bacteria</taxon>
        <taxon>Bacillati</taxon>
        <taxon>Actinomycetota</taxon>
        <taxon>Actinomycetes</taxon>
        <taxon>Micromonosporales</taxon>
        <taxon>Micromonosporaceae</taxon>
        <taxon>Paractinoplanes</taxon>
    </lineage>
</organism>
<dbReference type="CDD" id="cd17471">
    <property type="entry name" value="MFS_Set"/>
    <property type="match status" value="1"/>
</dbReference>
<evidence type="ECO:0000256" key="6">
    <source>
        <dbReference type="ARBA" id="ARBA00022692"/>
    </source>
</evidence>
<dbReference type="Proteomes" id="UP000636960">
    <property type="component" value="Unassembled WGS sequence"/>
</dbReference>
<keyword evidence="6 9" id="KW-0812">Transmembrane</keyword>
<dbReference type="PANTHER" id="PTHR23535">
    <property type="entry name" value="SUGAR EFFLUX TRANSPORTER A-RELATED"/>
    <property type="match status" value="1"/>
</dbReference>
<comment type="subcellular location">
    <subcellularLocation>
        <location evidence="1">Cell membrane</location>
        <topology evidence="1">Multi-pass membrane protein</topology>
    </subcellularLocation>
</comment>
<keyword evidence="4" id="KW-1003">Cell membrane</keyword>
<comment type="similarity">
    <text evidence="2">Belongs to the major facilitator superfamily. Set transporter family.</text>
</comment>
<evidence type="ECO:0000256" key="7">
    <source>
        <dbReference type="ARBA" id="ARBA00022989"/>
    </source>
</evidence>
<dbReference type="Pfam" id="PF07690">
    <property type="entry name" value="MFS_1"/>
    <property type="match status" value="1"/>
</dbReference>
<proteinExistence type="inferred from homology"/>
<evidence type="ECO:0000256" key="8">
    <source>
        <dbReference type="ARBA" id="ARBA00023136"/>
    </source>
</evidence>
<evidence type="ECO:0000313" key="11">
    <source>
        <dbReference type="EMBL" id="GIE96319.1"/>
    </source>
</evidence>